<dbReference type="GO" id="GO:0005739">
    <property type="term" value="C:mitochondrion"/>
    <property type="evidence" value="ECO:0007669"/>
    <property type="project" value="UniProtKB-SubCell"/>
</dbReference>
<feature type="compositionally biased region" description="Basic residues" evidence="3">
    <location>
        <begin position="657"/>
        <end position="668"/>
    </location>
</feature>
<evidence type="ECO:0000256" key="1">
    <source>
        <dbReference type="ARBA" id="ARBA00004173"/>
    </source>
</evidence>
<organism evidence="5 6">
    <name type="scientific">Colletotrichum incanum</name>
    <name type="common">Soybean anthracnose fungus</name>
    <dbReference type="NCBI Taxonomy" id="1573173"/>
    <lineage>
        <taxon>Eukaryota</taxon>
        <taxon>Fungi</taxon>
        <taxon>Dikarya</taxon>
        <taxon>Ascomycota</taxon>
        <taxon>Pezizomycotina</taxon>
        <taxon>Sordariomycetes</taxon>
        <taxon>Hypocreomycetidae</taxon>
        <taxon>Glomerellales</taxon>
        <taxon>Glomerellaceae</taxon>
        <taxon>Colletotrichum</taxon>
        <taxon>Colletotrichum spaethianum species complex</taxon>
    </lineage>
</organism>
<dbReference type="Proteomes" id="UP000076584">
    <property type="component" value="Unassembled WGS sequence"/>
</dbReference>
<dbReference type="PANTHER" id="PTHR33481:SF1">
    <property type="entry name" value="ENDONUCLEASE_EXONUCLEASE_PHOSPHATASE DOMAIN-CONTAINING PROTEIN-RELATED"/>
    <property type="match status" value="1"/>
</dbReference>
<evidence type="ECO:0000313" key="6">
    <source>
        <dbReference type="Proteomes" id="UP000076584"/>
    </source>
</evidence>
<dbReference type="CDD" id="cd01650">
    <property type="entry name" value="RT_nLTR_like"/>
    <property type="match status" value="1"/>
</dbReference>
<feature type="region of interest" description="Disordered" evidence="3">
    <location>
        <begin position="657"/>
        <end position="693"/>
    </location>
</feature>
<dbReference type="InterPro" id="IPR036397">
    <property type="entry name" value="RNaseH_sf"/>
</dbReference>
<dbReference type="Gene3D" id="3.60.10.10">
    <property type="entry name" value="Endonuclease/exonuclease/phosphatase"/>
    <property type="match status" value="1"/>
</dbReference>
<evidence type="ECO:0000256" key="2">
    <source>
        <dbReference type="ARBA" id="ARBA00023128"/>
    </source>
</evidence>
<proteinExistence type="predicted"/>
<feature type="compositionally biased region" description="Basic and acidic residues" evidence="3">
    <location>
        <begin position="670"/>
        <end position="688"/>
    </location>
</feature>
<feature type="compositionally biased region" description="Basic residues" evidence="3">
    <location>
        <begin position="878"/>
        <end position="898"/>
    </location>
</feature>
<dbReference type="InterPro" id="IPR036691">
    <property type="entry name" value="Endo/exonu/phosph_ase_sf"/>
</dbReference>
<comment type="subcellular location">
    <subcellularLocation>
        <location evidence="1">Mitochondrion</location>
    </subcellularLocation>
</comment>
<keyword evidence="6" id="KW-1185">Reference proteome</keyword>
<dbReference type="Pfam" id="PF00078">
    <property type="entry name" value="RVT_1"/>
    <property type="match status" value="1"/>
</dbReference>
<dbReference type="InterPro" id="IPR000477">
    <property type="entry name" value="RT_dom"/>
</dbReference>
<dbReference type="Gene3D" id="3.30.420.10">
    <property type="entry name" value="Ribonuclease H-like superfamily/Ribonuclease H"/>
    <property type="match status" value="1"/>
</dbReference>
<dbReference type="InterPro" id="IPR043502">
    <property type="entry name" value="DNA/RNA_pol_sf"/>
</dbReference>
<comment type="caution">
    <text evidence="5">The sequence shown here is derived from an EMBL/GenBank/DDBJ whole genome shotgun (WGS) entry which is preliminary data.</text>
</comment>
<dbReference type="SUPFAM" id="SSF56219">
    <property type="entry name" value="DNase I-like"/>
    <property type="match status" value="1"/>
</dbReference>
<gene>
    <name evidence="5" type="ORF">CI238_12634</name>
</gene>
<reference evidence="5 6" key="1">
    <citation type="submission" date="2015-06" db="EMBL/GenBank/DDBJ databases">
        <title>Survival trade-offs in plant roots during colonization by closely related pathogenic and mutualistic fungi.</title>
        <authorList>
            <person name="Hacquard S."/>
            <person name="Kracher B."/>
            <person name="Hiruma K."/>
            <person name="Weinman A."/>
            <person name="Muench P."/>
            <person name="Garrido Oter R."/>
            <person name="Ver Loren van Themaat E."/>
            <person name="Dallerey J.-F."/>
            <person name="Damm U."/>
            <person name="Henrissat B."/>
            <person name="Lespinet O."/>
            <person name="Thon M."/>
            <person name="Kemen E."/>
            <person name="McHardy A.C."/>
            <person name="Schulze-Lefert P."/>
            <person name="O'Connell R.J."/>
        </authorList>
    </citation>
    <scope>NUCLEOTIDE SEQUENCE [LARGE SCALE GENOMIC DNA]</scope>
    <source>
        <strain evidence="5 6">MAFF 238704</strain>
    </source>
</reference>
<protein>
    <submittedName>
        <fullName evidence="5">Pol-like protein</fullName>
    </submittedName>
</protein>
<evidence type="ECO:0000313" key="5">
    <source>
        <dbReference type="EMBL" id="KZL88181.1"/>
    </source>
</evidence>
<dbReference type="EMBL" id="LFIW01000049">
    <property type="protein sequence ID" value="KZL88181.1"/>
    <property type="molecule type" value="Genomic_DNA"/>
</dbReference>
<feature type="domain" description="Reverse transcriptase" evidence="4">
    <location>
        <begin position="289"/>
        <end position="560"/>
    </location>
</feature>
<dbReference type="SUPFAM" id="SSF56672">
    <property type="entry name" value="DNA/RNA polymerases"/>
    <property type="match status" value="1"/>
</dbReference>
<dbReference type="PANTHER" id="PTHR33481">
    <property type="entry name" value="REVERSE TRANSCRIPTASE"/>
    <property type="match status" value="1"/>
</dbReference>
<dbReference type="STRING" id="1573173.A0A162Q7S1"/>
<name>A0A162Q7S1_COLIC</name>
<feature type="region of interest" description="Disordered" evidence="3">
    <location>
        <begin position="785"/>
        <end position="909"/>
    </location>
</feature>
<dbReference type="AlphaFoldDB" id="A0A162Q7S1"/>
<keyword evidence="2" id="KW-0496">Mitochondrion</keyword>
<dbReference type="GO" id="GO:0003676">
    <property type="term" value="F:nucleic acid binding"/>
    <property type="evidence" value="ECO:0007669"/>
    <property type="project" value="InterPro"/>
</dbReference>
<accession>A0A162Q7S1</accession>
<sequence>MEGDGRSTIDLCLFTAGLVDKLIKCGIDDDANHDSDHLPIATSLDLTVTQLQQEKKRNWKAIDETIFTKAIKRSINSLRRPRTKAALDRYVQEIVKTITTAIDKGVPMKTCSPKTRPGWNEECAEVLAETKQHTEQSWREYLTSRNKKGKIIRKTLQKTHREAVEKAAESPESLRRIVKWARNRQNQTPNVTPEIINPSTSQTATTREEKTELFWRTFFPAPPEANLKDIENATYEEQLILPPISVPEVEEATQKAAPLKAPGPDGITNKALQLAKPWISPHLVRTFNQSLQLGYCPQHFRKSTTVVLRKPGKGNYTTPKAYRPIALLNTVGKVMDAIITERLNYMAETHQLLPEKHMGGRRQRSTEHAMHLIIDKIYEAWNRGQGEVASLLLLDVSGAFGNASHRRLLHKLRKRRVDEKIIRWTTSFLGNRQTQIHADGYQSEPYTLTTGIPQGSPLSPILYPFYNADLPERCSQDQETLATGFIDDGRHNRRNLPQTPRALEEAESWATTQASVFAPEKFQLVHFTRAKSRINITTPLLSKWCEIKPELTCKYLGLTMDTALRWKQHIDETERKVSKTITAISSPGNSTWGVRTKEMRTIYQGVAIPQMIATSSPALEVEMYLLPVEQRIWEHNIDAINRLGLIGQEEGESVWNRRRRKKEKKTRPRQTIERELRNRQGDNTRQREPIAPFVTPPWWQGPHVFIAETAETARKEHQKSIDRETEAMHVYTDGSGINGQIGAAAVCTTTNQTRNSYMGPTTTLTVYGGGLQGVILALEIAEEDKKKGNNRSKPSDNQPGQKATQALTCSRRSQKRHRNSKNKDSKRRSDGYLPTRGSRATKTPTRLPKKPPVGDRTAKQVPRRTRRSTCTHSDQRSRHGHTKRQTRCGKPDGRHRHGAEHPSDNPPTPHLNHLLNGLYTALCPTRIFRYAGFIPDHLAVLQPSGLLCIGECGVRRHRYLFPTAMLLIILYLGL</sequence>
<feature type="compositionally biased region" description="Basic and acidic residues" evidence="3">
    <location>
        <begin position="821"/>
        <end position="830"/>
    </location>
</feature>
<evidence type="ECO:0000256" key="3">
    <source>
        <dbReference type="SAM" id="MobiDB-lite"/>
    </source>
</evidence>
<feature type="compositionally biased region" description="Polar residues" evidence="3">
    <location>
        <begin position="791"/>
        <end position="811"/>
    </location>
</feature>
<dbReference type="PROSITE" id="PS50878">
    <property type="entry name" value="RT_POL"/>
    <property type="match status" value="1"/>
</dbReference>
<evidence type="ECO:0000259" key="4">
    <source>
        <dbReference type="PROSITE" id="PS50878"/>
    </source>
</evidence>